<evidence type="ECO:0000313" key="1">
    <source>
        <dbReference type="EMBL" id="KAH0464646.1"/>
    </source>
</evidence>
<comment type="caution">
    <text evidence="1">The sequence shown here is derived from an EMBL/GenBank/DDBJ whole genome shotgun (WGS) entry which is preliminary data.</text>
</comment>
<keyword evidence="2" id="KW-1185">Reference proteome</keyword>
<organism evidence="1 2">
    <name type="scientific">Dendrobium chrysotoxum</name>
    <name type="common">Orchid</name>
    <dbReference type="NCBI Taxonomy" id="161865"/>
    <lineage>
        <taxon>Eukaryota</taxon>
        <taxon>Viridiplantae</taxon>
        <taxon>Streptophyta</taxon>
        <taxon>Embryophyta</taxon>
        <taxon>Tracheophyta</taxon>
        <taxon>Spermatophyta</taxon>
        <taxon>Magnoliopsida</taxon>
        <taxon>Liliopsida</taxon>
        <taxon>Asparagales</taxon>
        <taxon>Orchidaceae</taxon>
        <taxon>Epidendroideae</taxon>
        <taxon>Malaxideae</taxon>
        <taxon>Dendrobiinae</taxon>
        <taxon>Dendrobium</taxon>
    </lineage>
</organism>
<dbReference type="EMBL" id="JAGFBR010000007">
    <property type="protein sequence ID" value="KAH0464646.1"/>
    <property type="molecule type" value="Genomic_DNA"/>
</dbReference>
<sequence length="68" mass="8300">MKVCDFNLCSIFIMKGWEGSVLDNYILKFSILYHEHQFHRPSPSMQWKVFIQFYFYGQQTLIWTDDVK</sequence>
<reference evidence="1 2" key="1">
    <citation type="journal article" date="2021" name="Hortic Res">
        <title>Chromosome-scale assembly of the Dendrobium chrysotoxum genome enhances the understanding of orchid evolution.</title>
        <authorList>
            <person name="Zhang Y."/>
            <person name="Zhang G.Q."/>
            <person name="Zhang D."/>
            <person name="Liu X.D."/>
            <person name="Xu X.Y."/>
            <person name="Sun W.H."/>
            <person name="Yu X."/>
            <person name="Zhu X."/>
            <person name="Wang Z.W."/>
            <person name="Zhao X."/>
            <person name="Zhong W.Y."/>
            <person name="Chen H."/>
            <person name="Yin W.L."/>
            <person name="Huang T."/>
            <person name="Niu S.C."/>
            <person name="Liu Z.J."/>
        </authorList>
    </citation>
    <scope>NUCLEOTIDE SEQUENCE [LARGE SCALE GENOMIC DNA]</scope>
    <source>
        <strain evidence="1">Lindl</strain>
    </source>
</reference>
<dbReference type="Proteomes" id="UP000775213">
    <property type="component" value="Unassembled WGS sequence"/>
</dbReference>
<gene>
    <name evidence="1" type="ORF">IEQ34_007432</name>
</gene>
<protein>
    <submittedName>
        <fullName evidence="1">Uncharacterized protein</fullName>
    </submittedName>
</protein>
<accession>A0AAV7H7S9</accession>
<evidence type="ECO:0000313" key="2">
    <source>
        <dbReference type="Proteomes" id="UP000775213"/>
    </source>
</evidence>
<name>A0AAV7H7S9_DENCH</name>
<dbReference type="AlphaFoldDB" id="A0AAV7H7S9"/>
<proteinExistence type="predicted"/>